<evidence type="ECO:0000313" key="2">
    <source>
        <dbReference type="Proteomes" id="UP000195221"/>
    </source>
</evidence>
<dbReference type="RefSeq" id="WP_178391898.1">
    <property type="nucleotide sequence ID" value="NZ_MSRG01000065.1"/>
</dbReference>
<comment type="caution">
    <text evidence="1">The sequence shown here is derived from an EMBL/GenBank/DDBJ whole genome shotgun (WGS) entry which is preliminary data.</text>
</comment>
<proteinExistence type="predicted"/>
<protein>
    <submittedName>
        <fullName evidence="1">Uncharacterized protein</fullName>
    </submittedName>
</protein>
<dbReference type="EMBL" id="NBTZ01000036">
    <property type="protein sequence ID" value="OTP76524.1"/>
    <property type="molecule type" value="Genomic_DNA"/>
</dbReference>
<organism evidence="1 2">
    <name type="scientific">Caballeronia sordidicola</name>
    <name type="common">Burkholderia sordidicola</name>
    <dbReference type="NCBI Taxonomy" id="196367"/>
    <lineage>
        <taxon>Bacteria</taxon>
        <taxon>Pseudomonadati</taxon>
        <taxon>Pseudomonadota</taxon>
        <taxon>Betaproteobacteria</taxon>
        <taxon>Burkholderiales</taxon>
        <taxon>Burkholderiaceae</taxon>
        <taxon>Caballeronia</taxon>
    </lineage>
</organism>
<sequence>MPYDRAEQVVSSCEKIAAYGADIEAYIAGGLLIDDLIERLYGGMLAAASD</sequence>
<dbReference type="AlphaFoldDB" id="A0A242MZG5"/>
<reference evidence="1 2" key="1">
    <citation type="submission" date="2017-03" db="EMBL/GenBank/DDBJ databases">
        <title>Genome analysis of strain PAMC 26577.</title>
        <authorList>
            <person name="Oh H.-M."/>
            <person name="Yang J.-A."/>
        </authorList>
    </citation>
    <scope>NUCLEOTIDE SEQUENCE [LARGE SCALE GENOMIC DNA]</scope>
    <source>
        <strain evidence="1 2">PAMC 26577</strain>
    </source>
</reference>
<dbReference type="Proteomes" id="UP000195221">
    <property type="component" value="Unassembled WGS sequence"/>
</dbReference>
<gene>
    <name evidence="1" type="ORF">PAMC26577_10670</name>
</gene>
<name>A0A242MZG5_CABSO</name>
<evidence type="ECO:0000313" key="1">
    <source>
        <dbReference type="EMBL" id="OTP76524.1"/>
    </source>
</evidence>
<accession>A0A242MZG5</accession>